<comment type="caution">
    <text evidence="1">The sequence shown here is derived from an EMBL/GenBank/DDBJ whole genome shotgun (WGS) entry which is preliminary data.</text>
</comment>
<dbReference type="InterPro" id="IPR011989">
    <property type="entry name" value="ARM-like"/>
</dbReference>
<evidence type="ECO:0000313" key="1">
    <source>
        <dbReference type="EMBL" id="TNV71781.1"/>
    </source>
</evidence>
<keyword evidence="2" id="KW-1185">Reference proteome</keyword>
<dbReference type="GO" id="GO:0019888">
    <property type="term" value="F:protein phosphatase regulator activity"/>
    <property type="evidence" value="ECO:0007669"/>
    <property type="project" value="InterPro"/>
</dbReference>
<dbReference type="Gene3D" id="1.25.10.10">
    <property type="entry name" value="Leucine-rich Repeat Variant"/>
    <property type="match status" value="1"/>
</dbReference>
<dbReference type="AlphaFoldDB" id="A0A8J8SVG4"/>
<proteinExistence type="predicted"/>
<dbReference type="InterPro" id="IPR002554">
    <property type="entry name" value="PP2A_B56"/>
</dbReference>
<dbReference type="PANTHER" id="PTHR10257">
    <property type="entry name" value="SERINE/THREONINE PROTEIN PHOSPHATASE 2A PP2A REGULATORY SUBUNIT B"/>
    <property type="match status" value="1"/>
</dbReference>
<dbReference type="PANTHER" id="PTHR10257:SF3">
    <property type="entry name" value="SERINE_THREONINE-PROTEIN PHOSPHATASE 2A 56 KDA REGULATORY SUBUNIT GAMMA ISOFORM"/>
    <property type="match status" value="1"/>
</dbReference>
<dbReference type="OrthoDB" id="10264446at2759"/>
<dbReference type="Pfam" id="PF01603">
    <property type="entry name" value="B56"/>
    <property type="match status" value="1"/>
</dbReference>
<dbReference type="Proteomes" id="UP000785679">
    <property type="component" value="Unassembled WGS sequence"/>
</dbReference>
<sequence length="134" mass="15880">MLIQDTTLAIRLAQRLNRCIMSEQYQVAERALLLWNNERVKQIIGVHEIKEQIYHILIEGLITNAQSHWNSLVQGLTFYLMKLLVDQDAELFDKAADYFQKKNTLSKQLRAKQDAKWRMLEHKATLKEYSKYVK</sequence>
<evidence type="ECO:0000313" key="2">
    <source>
        <dbReference type="Proteomes" id="UP000785679"/>
    </source>
</evidence>
<accession>A0A8J8SVG4</accession>
<name>A0A8J8SVG4_HALGN</name>
<dbReference type="SUPFAM" id="SSF48371">
    <property type="entry name" value="ARM repeat"/>
    <property type="match status" value="1"/>
</dbReference>
<gene>
    <name evidence="1" type="ORF">FGO68_gene8241</name>
</gene>
<protein>
    <submittedName>
        <fullName evidence="1">Uncharacterized protein</fullName>
    </submittedName>
</protein>
<reference evidence="1" key="1">
    <citation type="submission" date="2019-06" db="EMBL/GenBank/DDBJ databases">
        <authorList>
            <person name="Zheng W."/>
        </authorList>
    </citation>
    <scope>NUCLEOTIDE SEQUENCE</scope>
    <source>
        <strain evidence="1">QDHG01</strain>
    </source>
</reference>
<dbReference type="EMBL" id="RRYP01027681">
    <property type="protein sequence ID" value="TNV71781.1"/>
    <property type="molecule type" value="Genomic_DNA"/>
</dbReference>
<dbReference type="GO" id="GO:0000159">
    <property type="term" value="C:protein phosphatase type 2A complex"/>
    <property type="evidence" value="ECO:0007669"/>
    <property type="project" value="InterPro"/>
</dbReference>
<organism evidence="1 2">
    <name type="scientific">Halteria grandinella</name>
    <dbReference type="NCBI Taxonomy" id="5974"/>
    <lineage>
        <taxon>Eukaryota</taxon>
        <taxon>Sar</taxon>
        <taxon>Alveolata</taxon>
        <taxon>Ciliophora</taxon>
        <taxon>Intramacronucleata</taxon>
        <taxon>Spirotrichea</taxon>
        <taxon>Stichotrichia</taxon>
        <taxon>Sporadotrichida</taxon>
        <taxon>Halteriidae</taxon>
        <taxon>Halteria</taxon>
    </lineage>
</organism>
<dbReference type="GO" id="GO:0007165">
    <property type="term" value="P:signal transduction"/>
    <property type="evidence" value="ECO:0007669"/>
    <property type="project" value="InterPro"/>
</dbReference>
<dbReference type="InterPro" id="IPR016024">
    <property type="entry name" value="ARM-type_fold"/>
</dbReference>